<sequence>MCKHTKLGAALVQWIRACFGIRGVSERTGSNPVYGLSVDNNPDSGDPSRYLSYPRSSYHTTTEELLLTALQKTRFTHQELCDTAVHVFFLLYHKTKVHAKPLNVKDWCGWVVKIPSDHNTHGREWEGQPGAH</sequence>
<comment type="caution">
    <text evidence="1">The sequence shown here is derived from an EMBL/GenBank/DDBJ whole genome shotgun (WGS) entry which is preliminary data.</text>
</comment>
<dbReference type="EMBL" id="VSRR010000005">
    <property type="protein sequence ID" value="MPC07667.1"/>
    <property type="molecule type" value="Genomic_DNA"/>
</dbReference>
<accession>A0A5B7CE47</accession>
<keyword evidence="2" id="KW-1185">Reference proteome</keyword>
<dbReference type="Proteomes" id="UP000324222">
    <property type="component" value="Unassembled WGS sequence"/>
</dbReference>
<evidence type="ECO:0000313" key="2">
    <source>
        <dbReference type="Proteomes" id="UP000324222"/>
    </source>
</evidence>
<reference evidence="1 2" key="1">
    <citation type="submission" date="2019-05" db="EMBL/GenBank/DDBJ databases">
        <title>Another draft genome of Portunus trituberculatus and its Hox gene families provides insights of decapod evolution.</title>
        <authorList>
            <person name="Jeong J.-H."/>
            <person name="Song I."/>
            <person name="Kim S."/>
            <person name="Choi T."/>
            <person name="Kim D."/>
            <person name="Ryu S."/>
            <person name="Kim W."/>
        </authorList>
    </citation>
    <scope>NUCLEOTIDE SEQUENCE [LARGE SCALE GENOMIC DNA]</scope>
    <source>
        <tissue evidence="1">Muscle</tissue>
    </source>
</reference>
<protein>
    <submittedName>
        <fullName evidence="1">Uncharacterized protein</fullName>
    </submittedName>
</protein>
<proteinExistence type="predicted"/>
<gene>
    <name evidence="1" type="ORF">E2C01_000231</name>
</gene>
<organism evidence="1 2">
    <name type="scientific">Portunus trituberculatus</name>
    <name type="common">Swimming crab</name>
    <name type="synonym">Neptunus trituberculatus</name>
    <dbReference type="NCBI Taxonomy" id="210409"/>
    <lineage>
        <taxon>Eukaryota</taxon>
        <taxon>Metazoa</taxon>
        <taxon>Ecdysozoa</taxon>
        <taxon>Arthropoda</taxon>
        <taxon>Crustacea</taxon>
        <taxon>Multicrustacea</taxon>
        <taxon>Malacostraca</taxon>
        <taxon>Eumalacostraca</taxon>
        <taxon>Eucarida</taxon>
        <taxon>Decapoda</taxon>
        <taxon>Pleocyemata</taxon>
        <taxon>Brachyura</taxon>
        <taxon>Eubrachyura</taxon>
        <taxon>Portunoidea</taxon>
        <taxon>Portunidae</taxon>
        <taxon>Portuninae</taxon>
        <taxon>Portunus</taxon>
    </lineage>
</organism>
<evidence type="ECO:0000313" key="1">
    <source>
        <dbReference type="EMBL" id="MPC07667.1"/>
    </source>
</evidence>
<dbReference type="AlphaFoldDB" id="A0A5B7CE47"/>
<name>A0A5B7CE47_PORTR</name>